<keyword evidence="2" id="KW-1185">Reference proteome</keyword>
<reference evidence="2" key="1">
    <citation type="submission" date="2016-10" db="EMBL/GenBank/DDBJ databases">
        <authorList>
            <person name="Varghese N."/>
            <person name="Submissions S."/>
        </authorList>
    </citation>
    <scope>NUCLEOTIDE SEQUENCE [LARGE SCALE GENOMIC DNA]</scope>
    <source>
        <strain evidence="2">CGMCC 1.7061</strain>
    </source>
</reference>
<dbReference type="EMBL" id="FOUE01000002">
    <property type="protein sequence ID" value="SFM22845.1"/>
    <property type="molecule type" value="Genomic_DNA"/>
</dbReference>
<protein>
    <submittedName>
        <fullName evidence="1">Uncharacterized protein</fullName>
    </submittedName>
</protein>
<sequence length="151" mass="16837">MKRVYDLAEALRRNPEHIKAAQEMTLNVNKPLLGLKGRHGLFGSDQWWESIRSGHLAVKTVSGVIQEMAFAGQDARWGNQSNSFKLKLEDGSVLLESMYAHEKADRKLFRPGATVVIAYVLDELKNQPAQDGGVNYAESVLDMLVSMPSHD</sequence>
<gene>
    <name evidence="1" type="ORF">SAMN04487963_1811</name>
</gene>
<name>A0A1I4P5C5_9GAMM</name>
<proteinExistence type="predicted"/>
<accession>A0A1I4P5C5</accession>
<dbReference type="STRING" id="488535.SAMN04487963_1811"/>
<evidence type="ECO:0000313" key="1">
    <source>
        <dbReference type="EMBL" id="SFM22845.1"/>
    </source>
</evidence>
<organism evidence="1 2">
    <name type="scientific">Marinobacter zhejiangensis</name>
    <dbReference type="NCBI Taxonomy" id="488535"/>
    <lineage>
        <taxon>Bacteria</taxon>
        <taxon>Pseudomonadati</taxon>
        <taxon>Pseudomonadota</taxon>
        <taxon>Gammaproteobacteria</taxon>
        <taxon>Pseudomonadales</taxon>
        <taxon>Marinobacteraceae</taxon>
        <taxon>Marinobacter</taxon>
    </lineage>
</organism>
<dbReference type="AlphaFoldDB" id="A0A1I4P5C5"/>
<evidence type="ECO:0000313" key="2">
    <source>
        <dbReference type="Proteomes" id="UP000198519"/>
    </source>
</evidence>
<dbReference type="Proteomes" id="UP000198519">
    <property type="component" value="Unassembled WGS sequence"/>
</dbReference>